<proteinExistence type="predicted"/>
<comment type="caution">
    <text evidence="1">The sequence shown here is derived from an EMBL/GenBank/DDBJ whole genome shotgun (WGS) entry which is preliminary data.</text>
</comment>
<gene>
    <name evidence="1" type="ORF">FA13DRAFT_1081283</name>
</gene>
<name>A0A4Y7TRC4_COPMI</name>
<protein>
    <recommendedName>
        <fullName evidence="3">G domain-containing protein</fullName>
    </recommendedName>
</protein>
<keyword evidence="2" id="KW-1185">Reference proteome</keyword>
<sequence length="279" mass="31074">MTNILDGAREGEYVILAIGANESGKSAFINVLSEEALDSSESGEGKPSQWSTGGYPQSLHFLRGGVDNCWPLFLIDVRDLETDEGDIAPGAVQMCHILKTMRKKKIHLGGMLYFQRIGHTLHDSSSGWGGSLNLFREICELQDGNSMTHAAIIQTVGDPMGHEPQGPTSLDAQVQVYPLISQPLEDDAGFIVNRTVLQRPILKIQHEMADLGLPLGETEFGKRLYDKIKGSLKDAKHRRRETTEAQGRYEDWADSLKSELKLLKPSPQFLPKKRHDDRR</sequence>
<evidence type="ECO:0008006" key="3">
    <source>
        <dbReference type="Google" id="ProtNLM"/>
    </source>
</evidence>
<dbReference type="EMBL" id="QPFP01000005">
    <property type="protein sequence ID" value="TEB36735.1"/>
    <property type="molecule type" value="Genomic_DNA"/>
</dbReference>
<accession>A0A4Y7TRC4</accession>
<dbReference type="AlphaFoldDB" id="A0A4Y7TRC4"/>
<reference evidence="1 2" key="1">
    <citation type="journal article" date="2019" name="Nat. Ecol. Evol.">
        <title>Megaphylogeny resolves global patterns of mushroom evolution.</title>
        <authorList>
            <person name="Varga T."/>
            <person name="Krizsan K."/>
            <person name="Foldi C."/>
            <person name="Dima B."/>
            <person name="Sanchez-Garcia M."/>
            <person name="Sanchez-Ramirez S."/>
            <person name="Szollosi G.J."/>
            <person name="Szarkandi J.G."/>
            <person name="Papp V."/>
            <person name="Albert L."/>
            <person name="Andreopoulos W."/>
            <person name="Angelini C."/>
            <person name="Antonin V."/>
            <person name="Barry K.W."/>
            <person name="Bougher N.L."/>
            <person name="Buchanan P."/>
            <person name="Buyck B."/>
            <person name="Bense V."/>
            <person name="Catcheside P."/>
            <person name="Chovatia M."/>
            <person name="Cooper J."/>
            <person name="Damon W."/>
            <person name="Desjardin D."/>
            <person name="Finy P."/>
            <person name="Geml J."/>
            <person name="Haridas S."/>
            <person name="Hughes K."/>
            <person name="Justo A."/>
            <person name="Karasinski D."/>
            <person name="Kautmanova I."/>
            <person name="Kiss B."/>
            <person name="Kocsube S."/>
            <person name="Kotiranta H."/>
            <person name="LaButti K.M."/>
            <person name="Lechner B.E."/>
            <person name="Liimatainen K."/>
            <person name="Lipzen A."/>
            <person name="Lukacs Z."/>
            <person name="Mihaltcheva S."/>
            <person name="Morgado L.N."/>
            <person name="Niskanen T."/>
            <person name="Noordeloos M.E."/>
            <person name="Ohm R.A."/>
            <person name="Ortiz-Santana B."/>
            <person name="Ovrebo C."/>
            <person name="Racz N."/>
            <person name="Riley R."/>
            <person name="Savchenko A."/>
            <person name="Shiryaev A."/>
            <person name="Soop K."/>
            <person name="Spirin V."/>
            <person name="Szebenyi C."/>
            <person name="Tomsovsky M."/>
            <person name="Tulloss R.E."/>
            <person name="Uehling J."/>
            <person name="Grigoriev I.V."/>
            <person name="Vagvolgyi C."/>
            <person name="Papp T."/>
            <person name="Martin F.M."/>
            <person name="Miettinen O."/>
            <person name="Hibbett D.S."/>
            <person name="Nagy L.G."/>
        </authorList>
    </citation>
    <scope>NUCLEOTIDE SEQUENCE [LARGE SCALE GENOMIC DNA]</scope>
    <source>
        <strain evidence="1 2">FP101781</strain>
    </source>
</reference>
<organism evidence="1 2">
    <name type="scientific">Coprinellus micaceus</name>
    <name type="common">Glistening ink-cap mushroom</name>
    <name type="synonym">Coprinus micaceus</name>
    <dbReference type="NCBI Taxonomy" id="71717"/>
    <lineage>
        <taxon>Eukaryota</taxon>
        <taxon>Fungi</taxon>
        <taxon>Dikarya</taxon>
        <taxon>Basidiomycota</taxon>
        <taxon>Agaricomycotina</taxon>
        <taxon>Agaricomycetes</taxon>
        <taxon>Agaricomycetidae</taxon>
        <taxon>Agaricales</taxon>
        <taxon>Agaricineae</taxon>
        <taxon>Psathyrellaceae</taxon>
        <taxon>Coprinellus</taxon>
    </lineage>
</organism>
<evidence type="ECO:0000313" key="2">
    <source>
        <dbReference type="Proteomes" id="UP000298030"/>
    </source>
</evidence>
<dbReference type="Proteomes" id="UP000298030">
    <property type="component" value="Unassembled WGS sequence"/>
</dbReference>
<evidence type="ECO:0000313" key="1">
    <source>
        <dbReference type="EMBL" id="TEB36735.1"/>
    </source>
</evidence>